<protein>
    <recommendedName>
        <fullName evidence="3">Thioredoxin domain-containing protein</fullName>
    </recommendedName>
</protein>
<evidence type="ECO:0008006" key="3">
    <source>
        <dbReference type="Google" id="ProtNLM"/>
    </source>
</evidence>
<dbReference type="SUPFAM" id="SSF52833">
    <property type="entry name" value="Thioredoxin-like"/>
    <property type="match status" value="1"/>
</dbReference>
<dbReference type="Gene3D" id="3.40.30.10">
    <property type="entry name" value="Glutaredoxin"/>
    <property type="match status" value="1"/>
</dbReference>
<dbReference type="EMBL" id="BLAE01000003">
    <property type="protein sequence ID" value="GES06515.1"/>
    <property type="molecule type" value="Genomic_DNA"/>
</dbReference>
<dbReference type="AlphaFoldDB" id="A0A5M3WBU5"/>
<dbReference type="Proteomes" id="UP000331127">
    <property type="component" value="Unassembled WGS sequence"/>
</dbReference>
<proteinExistence type="predicted"/>
<gene>
    <name evidence="1" type="ORF">Amac_001100</name>
</gene>
<name>A0A5M3WBU5_9ACTN</name>
<organism evidence="1 2">
    <name type="scientific">Acrocarpospora macrocephala</name>
    <dbReference type="NCBI Taxonomy" id="150177"/>
    <lineage>
        <taxon>Bacteria</taxon>
        <taxon>Bacillati</taxon>
        <taxon>Actinomycetota</taxon>
        <taxon>Actinomycetes</taxon>
        <taxon>Streptosporangiales</taxon>
        <taxon>Streptosporangiaceae</taxon>
        <taxon>Acrocarpospora</taxon>
    </lineage>
</organism>
<evidence type="ECO:0000313" key="1">
    <source>
        <dbReference type="EMBL" id="GES06515.1"/>
    </source>
</evidence>
<accession>A0A5M3WBU5</accession>
<sequence>MIVLQVSLLILTLCLTLLNLVFTLGIARKVGRGAGVMPVPARDPQLSSSPGTPIGGFVATSTQGVTVSRNTLEFGTVFAFLSPGCEPCQEAMPAFISYAAMNKGTVVSVLSGAYGGDVMATLEALGPVLVEAPNGPVAKAFGVIGVPVFVTVGVGNVLATSSEIGPDSRITIPA</sequence>
<comment type="caution">
    <text evidence="1">The sequence shown here is derived from an EMBL/GenBank/DDBJ whole genome shotgun (WGS) entry which is preliminary data.</text>
</comment>
<keyword evidence="2" id="KW-1185">Reference proteome</keyword>
<evidence type="ECO:0000313" key="2">
    <source>
        <dbReference type="Proteomes" id="UP000331127"/>
    </source>
</evidence>
<dbReference type="InterPro" id="IPR036249">
    <property type="entry name" value="Thioredoxin-like_sf"/>
</dbReference>
<reference evidence="1 2" key="1">
    <citation type="submission" date="2019-10" db="EMBL/GenBank/DDBJ databases">
        <title>Whole genome shotgun sequence of Acrocarpospora macrocephala NBRC 16266.</title>
        <authorList>
            <person name="Ichikawa N."/>
            <person name="Kimura A."/>
            <person name="Kitahashi Y."/>
            <person name="Komaki H."/>
            <person name="Oguchi A."/>
        </authorList>
    </citation>
    <scope>NUCLEOTIDE SEQUENCE [LARGE SCALE GENOMIC DNA]</scope>
    <source>
        <strain evidence="1 2">NBRC 16266</strain>
    </source>
</reference>